<gene>
    <name evidence="1" type="ORF">KQI82_15230</name>
</gene>
<dbReference type="Pfam" id="PF05565">
    <property type="entry name" value="Sipho_Gp157"/>
    <property type="match status" value="1"/>
</dbReference>
<reference evidence="1 2" key="1">
    <citation type="submission" date="2021-06" db="EMBL/GenBank/DDBJ databases">
        <authorList>
            <person name="Sun Q."/>
            <person name="Li D."/>
        </authorList>
    </citation>
    <scope>NUCLEOTIDE SEQUENCE [LARGE SCALE GENOMIC DNA]</scope>
    <source>
        <strain evidence="1 2">MSJ-2</strain>
    </source>
</reference>
<protein>
    <submittedName>
        <fullName evidence="1">Siphovirus Gp157 family protein</fullName>
    </submittedName>
</protein>
<organism evidence="1 2">
    <name type="scientific">Dysosmobacter acutus</name>
    <dbReference type="NCBI Taxonomy" id="2841504"/>
    <lineage>
        <taxon>Bacteria</taxon>
        <taxon>Bacillati</taxon>
        <taxon>Bacillota</taxon>
        <taxon>Clostridia</taxon>
        <taxon>Eubacteriales</taxon>
        <taxon>Oscillospiraceae</taxon>
        <taxon>Dysosmobacter</taxon>
    </lineage>
</organism>
<dbReference type="InterPro" id="IPR008840">
    <property type="entry name" value="Sipho_Gp157"/>
</dbReference>
<sequence length="164" mass="17728">MTNTLYEISADFLAALDAMEVDPDTGELLNADQLDALSAAFDEKAEATALYIKNLTAFVGNVKAEEAALAERRKTAEKRVERLKDLLASSMLSVGRDKVETARTKIGFRKSTQVQIDDEGALPPDFVMTTVTTKPDKTAIKKAIQAGQAVAGAVLVENQNLQIK</sequence>
<name>A0ABS6FDA6_9FIRM</name>
<dbReference type="RefSeq" id="WP_216633528.1">
    <property type="nucleotide sequence ID" value="NZ_JAHLQN010000001.1"/>
</dbReference>
<dbReference type="Proteomes" id="UP000787672">
    <property type="component" value="Unassembled WGS sequence"/>
</dbReference>
<comment type="caution">
    <text evidence="1">The sequence shown here is derived from an EMBL/GenBank/DDBJ whole genome shotgun (WGS) entry which is preliminary data.</text>
</comment>
<evidence type="ECO:0000313" key="2">
    <source>
        <dbReference type="Proteomes" id="UP000787672"/>
    </source>
</evidence>
<keyword evidence="2" id="KW-1185">Reference proteome</keyword>
<evidence type="ECO:0000313" key="1">
    <source>
        <dbReference type="EMBL" id="MBU5628262.1"/>
    </source>
</evidence>
<accession>A0ABS6FDA6</accession>
<dbReference type="EMBL" id="JAHLQN010000001">
    <property type="protein sequence ID" value="MBU5628262.1"/>
    <property type="molecule type" value="Genomic_DNA"/>
</dbReference>
<proteinExistence type="predicted"/>